<dbReference type="SUPFAM" id="SSF48371">
    <property type="entry name" value="ARM repeat"/>
    <property type="match status" value="2"/>
</dbReference>
<dbReference type="Pfam" id="PF25598">
    <property type="entry name" value="ARM_PUB"/>
    <property type="match status" value="1"/>
</dbReference>
<dbReference type="AlphaFoldDB" id="A0A8K1CAT3"/>
<dbReference type="OrthoDB" id="206755at2759"/>
<keyword evidence="3" id="KW-1185">Reference proteome</keyword>
<dbReference type="PANTHER" id="PTHR46241">
    <property type="entry name" value="ARMADILLO REPEAT-CONTAINING PROTEIN 4 ARMC4"/>
    <property type="match status" value="1"/>
</dbReference>
<protein>
    <recommendedName>
        <fullName evidence="1">U-box domain-containing protein</fullName>
    </recommendedName>
</protein>
<proteinExistence type="predicted"/>
<comment type="caution">
    <text evidence="2">The sequence shown here is derived from an EMBL/GenBank/DDBJ whole genome shotgun (WGS) entry which is preliminary data.</text>
</comment>
<name>A0A8K1CAT3_PYTOL</name>
<dbReference type="Gene3D" id="1.25.10.10">
    <property type="entry name" value="Leucine-rich Repeat Variant"/>
    <property type="match status" value="2"/>
</dbReference>
<accession>A0A8K1CAT3</accession>
<evidence type="ECO:0000259" key="1">
    <source>
        <dbReference type="Pfam" id="PF25598"/>
    </source>
</evidence>
<feature type="domain" description="U-box" evidence="1">
    <location>
        <begin position="198"/>
        <end position="343"/>
    </location>
</feature>
<reference evidence="2" key="1">
    <citation type="submission" date="2019-03" db="EMBL/GenBank/DDBJ databases">
        <title>Long read genome sequence of the mycoparasitic Pythium oligandrum ATCC 38472 isolated from sugarbeet rhizosphere.</title>
        <authorList>
            <person name="Gaulin E."/>
        </authorList>
    </citation>
    <scope>NUCLEOTIDE SEQUENCE</scope>
    <source>
        <strain evidence="2">ATCC 38472_TT</strain>
    </source>
</reference>
<sequence>MKFVTGGAVDVLIQMISEPSTQCTKALSALASLAGDDASRATILEAGVLELALPLAKVELDCGVAATKVLSALAVHAGGKAKLRGVEEAPSMMFDALDNGTESHKIYAAATLARILDDDEATADKVATMGGVEKLVTIASTQDGALRNNAHFALDNAFYSSKEAKKIAVEGGHVSLFVNLLKMNVKPDTIVYSLVNLSEQDGLAVTEAGAIPVLVDYIRNEAASVRDCAVLALASIAYMNDRLNAEVVATGLLPVFLDMMRTGSTVEKSEAASILAVLASDATIRPIITALTGITELCVELLKSDEEETQVAALRLITALAEDDHVAVQFVASGAISSLRSFLSAEDDPLLLATKAIGALRFIHQSADSAQLKEHVELALSRLQAMAA</sequence>
<organism evidence="2 3">
    <name type="scientific">Pythium oligandrum</name>
    <name type="common">Mycoparasitic fungus</name>
    <dbReference type="NCBI Taxonomy" id="41045"/>
    <lineage>
        <taxon>Eukaryota</taxon>
        <taxon>Sar</taxon>
        <taxon>Stramenopiles</taxon>
        <taxon>Oomycota</taxon>
        <taxon>Peronosporomycetes</taxon>
        <taxon>Pythiales</taxon>
        <taxon>Pythiaceae</taxon>
        <taxon>Pythium</taxon>
    </lineage>
</organism>
<dbReference type="InterPro" id="IPR016024">
    <property type="entry name" value="ARM-type_fold"/>
</dbReference>
<evidence type="ECO:0000313" key="3">
    <source>
        <dbReference type="Proteomes" id="UP000794436"/>
    </source>
</evidence>
<dbReference type="EMBL" id="SPLM01000109">
    <property type="protein sequence ID" value="TMW59680.1"/>
    <property type="molecule type" value="Genomic_DNA"/>
</dbReference>
<dbReference type="InterPro" id="IPR011989">
    <property type="entry name" value="ARM-like"/>
</dbReference>
<dbReference type="Proteomes" id="UP000794436">
    <property type="component" value="Unassembled WGS sequence"/>
</dbReference>
<gene>
    <name evidence="2" type="ORF">Poli38472_004749</name>
</gene>
<dbReference type="InterPro" id="IPR058678">
    <property type="entry name" value="ARM_PUB"/>
</dbReference>
<dbReference type="PANTHER" id="PTHR46241:SF1">
    <property type="entry name" value="OUTER DYNEIN ARM-DOCKING COMPLEX SUBUNIT 2"/>
    <property type="match status" value="1"/>
</dbReference>
<evidence type="ECO:0000313" key="2">
    <source>
        <dbReference type="EMBL" id="TMW59680.1"/>
    </source>
</evidence>